<dbReference type="AlphaFoldDB" id="A0A5S9F5E8"/>
<keyword evidence="15" id="KW-1185">Reference proteome</keyword>
<dbReference type="Proteomes" id="UP000326354">
    <property type="component" value="Chromosome"/>
</dbReference>
<evidence type="ECO:0000256" key="9">
    <source>
        <dbReference type="HAMAP-Rule" id="MF_00303"/>
    </source>
</evidence>
<dbReference type="InterPro" id="IPR005215">
    <property type="entry name" value="Trig_fac"/>
</dbReference>
<comment type="catalytic activity">
    <reaction evidence="1 9">
        <text>[protein]-peptidylproline (omega=180) = [protein]-peptidylproline (omega=0)</text>
        <dbReference type="Rhea" id="RHEA:16237"/>
        <dbReference type="Rhea" id="RHEA-COMP:10747"/>
        <dbReference type="Rhea" id="RHEA-COMP:10748"/>
        <dbReference type="ChEBI" id="CHEBI:83833"/>
        <dbReference type="ChEBI" id="CHEBI:83834"/>
        <dbReference type="EC" id="5.2.1.8"/>
    </reaction>
</comment>
<dbReference type="InterPro" id="IPR046357">
    <property type="entry name" value="PPIase_dom_sf"/>
</dbReference>
<reference evidence="14 15" key="1">
    <citation type="submission" date="2019-08" db="EMBL/GenBank/DDBJ databases">
        <title>Complete genome sequence of Candidatus Uab amorphum.</title>
        <authorList>
            <person name="Shiratori T."/>
            <person name="Suzuki S."/>
            <person name="Kakizawa Y."/>
            <person name="Ishida K."/>
        </authorList>
    </citation>
    <scope>NUCLEOTIDE SEQUENCE [LARGE SCALE GENOMIC DNA]</scope>
    <source>
        <strain evidence="14 15">SRT547</strain>
    </source>
</reference>
<evidence type="ECO:0000256" key="7">
    <source>
        <dbReference type="ARBA" id="ARBA00023235"/>
    </source>
</evidence>
<evidence type="ECO:0000256" key="5">
    <source>
        <dbReference type="ARBA" id="ARBA00023110"/>
    </source>
</evidence>
<dbReference type="EMBL" id="AP019860">
    <property type="protein sequence ID" value="BBM86767.1"/>
    <property type="molecule type" value="Genomic_DNA"/>
</dbReference>
<dbReference type="GO" id="GO:0015031">
    <property type="term" value="P:protein transport"/>
    <property type="evidence" value="ECO:0007669"/>
    <property type="project" value="UniProtKB-UniRule"/>
</dbReference>
<feature type="coiled-coil region" evidence="10">
    <location>
        <begin position="311"/>
        <end position="345"/>
    </location>
</feature>
<dbReference type="OrthoDB" id="9767721at2"/>
<dbReference type="Gene3D" id="3.30.70.1050">
    <property type="entry name" value="Trigger factor ribosome-binding domain"/>
    <property type="match status" value="1"/>
</dbReference>
<dbReference type="KEGG" id="uam:UABAM_05155"/>
<dbReference type="GO" id="GO:0051301">
    <property type="term" value="P:cell division"/>
    <property type="evidence" value="ECO:0007669"/>
    <property type="project" value="UniProtKB-KW"/>
</dbReference>
<dbReference type="InterPro" id="IPR037041">
    <property type="entry name" value="Trigger_fac_C_sf"/>
</dbReference>
<evidence type="ECO:0000256" key="1">
    <source>
        <dbReference type="ARBA" id="ARBA00000971"/>
    </source>
</evidence>
<dbReference type="SUPFAM" id="SSF109998">
    <property type="entry name" value="Triger factor/SurA peptide-binding domain-like"/>
    <property type="match status" value="1"/>
</dbReference>
<dbReference type="Gene3D" id="3.10.50.40">
    <property type="match status" value="1"/>
</dbReference>
<keyword evidence="5 9" id="KW-0697">Rotamase</keyword>
<keyword evidence="9" id="KW-0963">Cytoplasm</keyword>
<evidence type="ECO:0000256" key="10">
    <source>
        <dbReference type="SAM" id="Coils"/>
    </source>
</evidence>
<evidence type="ECO:0000259" key="13">
    <source>
        <dbReference type="Pfam" id="PF05698"/>
    </source>
</evidence>
<keyword evidence="7 9" id="KW-0413">Isomerase</keyword>
<evidence type="ECO:0000313" key="14">
    <source>
        <dbReference type="EMBL" id="BBM86767.1"/>
    </source>
</evidence>
<dbReference type="HAMAP" id="MF_00303">
    <property type="entry name" value="Trigger_factor_Tig"/>
    <property type="match status" value="1"/>
</dbReference>
<feature type="domain" description="Trigger factor ribosome-binding bacterial" evidence="12">
    <location>
        <begin position="1"/>
        <end position="148"/>
    </location>
</feature>
<keyword evidence="10" id="KW-0175">Coiled coil</keyword>
<dbReference type="InterPro" id="IPR008881">
    <property type="entry name" value="Trigger_fac_ribosome-bd_bac"/>
</dbReference>
<evidence type="ECO:0000256" key="4">
    <source>
        <dbReference type="ARBA" id="ARBA00016902"/>
    </source>
</evidence>
<evidence type="ECO:0000259" key="12">
    <source>
        <dbReference type="Pfam" id="PF05697"/>
    </source>
</evidence>
<dbReference type="NCBIfam" id="TIGR00115">
    <property type="entry name" value="tig"/>
    <property type="match status" value="1"/>
</dbReference>
<evidence type="ECO:0000256" key="8">
    <source>
        <dbReference type="ARBA" id="ARBA00029986"/>
    </source>
</evidence>
<dbReference type="Pfam" id="PF05698">
    <property type="entry name" value="Trigger_C"/>
    <property type="match status" value="1"/>
</dbReference>
<evidence type="ECO:0000256" key="2">
    <source>
        <dbReference type="ARBA" id="ARBA00005464"/>
    </source>
</evidence>
<comment type="subcellular location">
    <subcellularLocation>
        <location evidence="9">Cytoplasm</location>
    </subcellularLocation>
    <text evidence="9">About half TF is bound to the ribosome near the polypeptide exit tunnel while the other half is free in the cytoplasm.</text>
</comment>
<dbReference type="EC" id="5.2.1.8" evidence="3 9"/>
<feature type="domain" description="Trigger factor C-terminal" evidence="13">
    <location>
        <begin position="266"/>
        <end position="420"/>
    </location>
</feature>
<keyword evidence="6 9" id="KW-0143">Chaperone</keyword>
<protein>
    <recommendedName>
        <fullName evidence="4 9">Trigger factor</fullName>
        <shortName evidence="9">TF</shortName>
        <ecNumber evidence="3 9">5.2.1.8</ecNumber>
    </recommendedName>
    <alternativeName>
        <fullName evidence="8 9">PPIase</fullName>
    </alternativeName>
</protein>
<feature type="region of interest" description="Disordered" evidence="11">
    <location>
        <begin position="426"/>
        <end position="474"/>
    </location>
</feature>
<evidence type="ECO:0000256" key="11">
    <source>
        <dbReference type="SAM" id="MobiDB-lite"/>
    </source>
</evidence>
<keyword evidence="9" id="KW-0132">Cell division</keyword>
<comment type="similarity">
    <text evidence="2 9">Belongs to the FKBP-type PPIase family. Tig subfamily.</text>
</comment>
<dbReference type="SUPFAM" id="SSF102735">
    <property type="entry name" value="Trigger factor ribosome-binding domain"/>
    <property type="match status" value="1"/>
</dbReference>
<dbReference type="GO" id="GO:0005737">
    <property type="term" value="C:cytoplasm"/>
    <property type="evidence" value="ECO:0007669"/>
    <property type="project" value="UniProtKB-SubCell"/>
</dbReference>
<proteinExistence type="inferred from homology"/>
<keyword evidence="9" id="KW-0131">Cell cycle</keyword>
<evidence type="ECO:0000313" key="15">
    <source>
        <dbReference type="Proteomes" id="UP000326354"/>
    </source>
</evidence>
<sequence length="474" mass="54876">MEITITDIGPSHKSIKISKSVDDVKKDYNSKMAEIKKDAVIPGFRPGKTPQRIIEKRFASAILDEMKRNYLVEGFESLTKKHNIRPLEEPKIDPNQITLDKDQEFVFELEMETHPQIDLKEDDYKGLTAEREDVQISDEELEEVLTQIRERKAEWAPVEGGKSEDKDFLICDVELLCDKDSIYKKEGVNVSVEHPFVAGIHLESKDLIGHSADGTFEKDVTIPEDFEQEDHRGKEAKLSVKVVEIKRTQLPELDDEFAKEMDAENVDDLKEKITAEIKQSKEQQLNAKVEQDLIKQLGENTKIELPESFLQKQVDASIEEQKKKLEREEKSAEEIEKEIDAEKIRSDVENQLREIFLINHIAEQQNIDVSRKEIDDYINQIARYQGGGQWPHQLRKLFEQQGMLDDIYGQLKNQKVLEFLRENAKVEVKQSEKTEKKEEKKSDKKKSDKKSDKADNKKSGSDKKKKDAKKKSKK</sequence>
<name>A0A5S9F5E8_UABAM</name>
<dbReference type="InterPro" id="IPR027304">
    <property type="entry name" value="Trigger_fact/SurA_dom_sf"/>
</dbReference>
<organism evidence="14 15">
    <name type="scientific">Uabimicrobium amorphum</name>
    <dbReference type="NCBI Taxonomy" id="2596890"/>
    <lineage>
        <taxon>Bacteria</taxon>
        <taxon>Pseudomonadati</taxon>
        <taxon>Planctomycetota</taxon>
        <taxon>Candidatus Uabimicrobiia</taxon>
        <taxon>Candidatus Uabimicrobiales</taxon>
        <taxon>Candidatus Uabimicrobiaceae</taxon>
        <taxon>Candidatus Uabimicrobium</taxon>
    </lineage>
</organism>
<evidence type="ECO:0000256" key="6">
    <source>
        <dbReference type="ARBA" id="ARBA00023186"/>
    </source>
</evidence>
<accession>A0A5S9F5E8</accession>
<dbReference type="GO" id="GO:0006457">
    <property type="term" value="P:protein folding"/>
    <property type="evidence" value="ECO:0007669"/>
    <property type="project" value="UniProtKB-UniRule"/>
</dbReference>
<dbReference type="SUPFAM" id="SSF54534">
    <property type="entry name" value="FKBP-like"/>
    <property type="match status" value="1"/>
</dbReference>
<dbReference type="RefSeq" id="WP_151970810.1">
    <property type="nucleotide sequence ID" value="NZ_AP019860.1"/>
</dbReference>
<comment type="domain">
    <text evidence="9">Consists of 3 domains; the N-terminus binds the ribosome, the middle domain has PPIase activity, while the C-terminus has intrinsic chaperone activity on its own.</text>
</comment>
<evidence type="ECO:0000256" key="3">
    <source>
        <dbReference type="ARBA" id="ARBA00013194"/>
    </source>
</evidence>
<dbReference type="Pfam" id="PF05697">
    <property type="entry name" value="Trigger_N"/>
    <property type="match status" value="1"/>
</dbReference>
<feature type="compositionally biased region" description="Basic and acidic residues" evidence="11">
    <location>
        <begin position="426"/>
        <end position="465"/>
    </location>
</feature>
<dbReference type="Gene3D" id="1.10.3120.10">
    <property type="entry name" value="Trigger factor, C-terminal domain"/>
    <property type="match status" value="1"/>
</dbReference>
<dbReference type="InterPro" id="IPR036611">
    <property type="entry name" value="Trigger_fac_ribosome-bd_sf"/>
</dbReference>
<dbReference type="PIRSF" id="PIRSF003095">
    <property type="entry name" value="Trigger_factor"/>
    <property type="match status" value="1"/>
</dbReference>
<dbReference type="InterPro" id="IPR008880">
    <property type="entry name" value="Trigger_fac_C"/>
</dbReference>
<dbReference type="GO" id="GO:0003755">
    <property type="term" value="F:peptidyl-prolyl cis-trans isomerase activity"/>
    <property type="evidence" value="ECO:0007669"/>
    <property type="project" value="UniProtKB-UniRule"/>
</dbReference>
<gene>
    <name evidence="9" type="primary">tig</name>
    <name evidence="14" type="ORF">UABAM_05155</name>
</gene>
<comment type="function">
    <text evidence="9">Involved in protein export. Acts as a chaperone by maintaining the newly synthesized protein in an open conformation. Functions as a peptidyl-prolyl cis-trans isomerase.</text>
</comment>